<dbReference type="AlphaFoldDB" id="A0A662DG11"/>
<protein>
    <submittedName>
        <fullName evidence="1">Uncharacterized protein</fullName>
    </submittedName>
</protein>
<reference evidence="1 2" key="1">
    <citation type="submission" date="2018-06" db="EMBL/GenBank/DDBJ databases">
        <title>Extensive metabolic versatility and redundancy in microbially diverse, dynamic hydrothermal sediments.</title>
        <authorList>
            <person name="Dombrowski N."/>
            <person name="Teske A."/>
            <person name="Baker B.J."/>
        </authorList>
    </citation>
    <scope>NUCLEOTIDE SEQUENCE [LARGE SCALE GENOMIC DNA]</scope>
    <source>
        <strain evidence="1">B3_G15</strain>
    </source>
</reference>
<accession>A0A662DG11</accession>
<dbReference type="SUPFAM" id="SSF48557">
    <property type="entry name" value="L-aspartase-like"/>
    <property type="match status" value="1"/>
</dbReference>
<evidence type="ECO:0000313" key="2">
    <source>
        <dbReference type="Proteomes" id="UP000280417"/>
    </source>
</evidence>
<name>A0A662DG11_UNCAE</name>
<dbReference type="Proteomes" id="UP000280417">
    <property type="component" value="Unassembled WGS sequence"/>
</dbReference>
<sequence>MRVSCKLQVNKANMQKNFRLDQGRIIAEPLYILLAAKGHPDAHEYVRRKIFEFFRKNKPLSRSCSDG</sequence>
<proteinExistence type="predicted"/>
<dbReference type="EMBL" id="QMQA01000075">
    <property type="protein sequence ID" value="RLE13818.1"/>
    <property type="molecule type" value="Genomic_DNA"/>
</dbReference>
<dbReference type="GO" id="GO:0003824">
    <property type="term" value="F:catalytic activity"/>
    <property type="evidence" value="ECO:0007669"/>
    <property type="project" value="InterPro"/>
</dbReference>
<dbReference type="InterPro" id="IPR008948">
    <property type="entry name" value="L-Aspartase-like"/>
</dbReference>
<comment type="caution">
    <text evidence="1">The sequence shown here is derived from an EMBL/GenBank/DDBJ whole genome shotgun (WGS) entry which is preliminary data.</text>
</comment>
<gene>
    <name evidence="1" type="ORF">DRJ04_03575</name>
</gene>
<organism evidence="1 2">
    <name type="scientific">Aerophobetes bacterium</name>
    <dbReference type="NCBI Taxonomy" id="2030807"/>
    <lineage>
        <taxon>Bacteria</taxon>
        <taxon>Candidatus Aerophobota</taxon>
    </lineage>
</organism>
<evidence type="ECO:0000313" key="1">
    <source>
        <dbReference type="EMBL" id="RLE13818.1"/>
    </source>
</evidence>